<sequence>MVRRRAERSKKRGRRQRKVPPSAEVAVSLDDSHGSRTAHRSRRGHDGVSCTDRDRESHIRPQDDQGGSIGLDGADQPSVGLLKGFSRRMSYSPKLPATQLEKNRPEWGPRGVGVGPGRAASLIMLSRSIFLEYTNQMHKDASLEFLGNGGSSSSSLHCSLNMRKYQVLWDSQRSDRTKIKNHISFELLLELR</sequence>
<evidence type="ECO:0008006" key="4">
    <source>
        <dbReference type="Google" id="ProtNLM"/>
    </source>
</evidence>
<organism evidence="2 3">
    <name type="scientific">Ensete ventricosum</name>
    <name type="common">Abyssinian banana</name>
    <name type="synonym">Musa ensete</name>
    <dbReference type="NCBI Taxonomy" id="4639"/>
    <lineage>
        <taxon>Eukaryota</taxon>
        <taxon>Viridiplantae</taxon>
        <taxon>Streptophyta</taxon>
        <taxon>Embryophyta</taxon>
        <taxon>Tracheophyta</taxon>
        <taxon>Spermatophyta</taxon>
        <taxon>Magnoliopsida</taxon>
        <taxon>Liliopsida</taxon>
        <taxon>Zingiberales</taxon>
        <taxon>Musaceae</taxon>
        <taxon>Ensete</taxon>
    </lineage>
</organism>
<proteinExistence type="predicted"/>
<dbReference type="AlphaFoldDB" id="A0AAV8P7H5"/>
<dbReference type="EMBL" id="JAQQAF010000008">
    <property type="protein sequence ID" value="KAJ8467037.1"/>
    <property type="molecule type" value="Genomic_DNA"/>
</dbReference>
<feature type="region of interest" description="Disordered" evidence="1">
    <location>
        <begin position="1"/>
        <end position="77"/>
    </location>
</feature>
<dbReference type="Proteomes" id="UP001222027">
    <property type="component" value="Unassembled WGS sequence"/>
</dbReference>
<accession>A0AAV8P7H5</accession>
<name>A0AAV8P7H5_ENSVE</name>
<feature type="compositionally biased region" description="Basic and acidic residues" evidence="1">
    <location>
        <begin position="51"/>
        <end position="63"/>
    </location>
</feature>
<gene>
    <name evidence="2" type="ORF">OPV22_029589</name>
</gene>
<evidence type="ECO:0000313" key="2">
    <source>
        <dbReference type="EMBL" id="KAJ8467037.1"/>
    </source>
</evidence>
<comment type="caution">
    <text evidence="2">The sequence shown here is derived from an EMBL/GenBank/DDBJ whole genome shotgun (WGS) entry which is preliminary data.</text>
</comment>
<protein>
    <recommendedName>
        <fullName evidence="4">DUF4005 domain-containing protein</fullName>
    </recommendedName>
</protein>
<reference evidence="2 3" key="1">
    <citation type="submission" date="2022-12" db="EMBL/GenBank/DDBJ databases">
        <title>Chromosome-scale assembly of the Ensete ventricosum genome.</title>
        <authorList>
            <person name="Dussert Y."/>
            <person name="Stocks J."/>
            <person name="Wendawek A."/>
            <person name="Woldeyes F."/>
            <person name="Nichols R.A."/>
            <person name="Borrell J.S."/>
        </authorList>
    </citation>
    <scope>NUCLEOTIDE SEQUENCE [LARGE SCALE GENOMIC DNA]</scope>
    <source>
        <strain evidence="3">cv. Maze</strain>
        <tissue evidence="2">Seeds</tissue>
    </source>
</reference>
<keyword evidence="3" id="KW-1185">Reference proteome</keyword>
<feature type="compositionally biased region" description="Basic residues" evidence="1">
    <location>
        <begin position="1"/>
        <end position="18"/>
    </location>
</feature>
<evidence type="ECO:0000313" key="3">
    <source>
        <dbReference type="Proteomes" id="UP001222027"/>
    </source>
</evidence>
<evidence type="ECO:0000256" key="1">
    <source>
        <dbReference type="SAM" id="MobiDB-lite"/>
    </source>
</evidence>